<evidence type="ECO:0000313" key="14">
    <source>
        <dbReference type="Proteomes" id="UP000186922"/>
    </source>
</evidence>
<keyword evidence="6 11" id="KW-0472">Membrane</keyword>
<evidence type="ECO:0000256" key="5">
    <source>
        <dbReference type="ARBA" id="ARBA00023040"/>
    </source>
</evidence>
<dbReference type="OrthoDB" id="6076970at2759"/>
<dbReference type="PANTHER" id="PTHR24229:SF40">
    <property type="entry name" value="ALLATOSTATIN C RECEPTOR 1-RELATED"/>
    <property type="match status" value="1"/>
</dbReference>
<feature type="transmembrane region" description="Helical" evidence="11">
    <location>
        <begin position="271"/>
        <end position="291"/>
    </location>
</feature>
<evidence type="ECO:0000256" key="10">
    <source>
        <dbReference type="SAM" id="MobiDB-lite"/>
    </source>
</evidence>
<dbReference type="PANTHER" id="PTHR24229">
    <property type="entry name" value="NEUROPEPTIDES RECEPTOR"/>
    <property type="match status" value="1"/>
</dbReference>
<feature type="transmembrane region" description="Helical" evidence="11">
    <location>
        <begin position="322"/>
        <end position="348"/>
    </location>
</feature>
<name>A0A1D1UT94_RAMVA</name>
<dbReference type="Gene3D" id="1.20.1070.10">
    <property type="entry name" value="Rhodopsin 7-helix transmembrane proteins"/>
    <property type="match status" value="1"/>
</dbReference>
<feature type="region of interest" description="Disordered" evidence="10">
    <location>
        <begin position="384"/>
        <end position="447"/>
    </location>
</feature>
<keyword evidence="5 9" id="KW-0297">G-protein coupled receptor</keyword>
<evidence type="ECO:0000256" key="11">
    <source>
        <dbReference type="SAM" id="Phobius"/>
    </source>
</evidence>
<protein>
    <recommendedName>
        <fullName evidence="12">G-protein coupled receptors family 1 profile domain-containing protein</fullName>
    </recommendedName>
</protein>
<gene>
    <name evidence="13" type="primary">RvY_04924-1</name>
    <name evidence="13" type="synonym">RvY_04924.1</name>
    <name evidence="13" type="ORF">RvY_04924</name>
</gene>
<dbReference type="SMART" id="SM01381">
    <property type="entry name" value="7TM_GPCR_Srsx"/>
    <property type="match status" value="1"/>
</dbReference>
<dbReference type="GO" id="GO:0042277">
    <property type="term" value="F:peptide binding"/>
    <property type="evidence" value="ECO:0007669"/>
    <property type="project" value="TreeGrafter"/>
</dbReference>
<feature type="transmembrane region" description="Helical" evidence="11">
    <location>
        <begin position="161"/>
        <end position="184"/>
    </location>
</feature>
<evidence type="ECO:0000256" key="8">
    <source>
        <dbReference type="ARBA" id="ARBA00023224"/>
    </source>
</evidence>
<dbReference type="AlphaFoldDB" id="A0A1D1UT94"/>
<keyword evidence="4 11" id="KW-1133">Transmembrane helix</keyword>
<evidence type="ECO:0000256" key="3">
    <source>
        <dbReference type="ARBA" id="ARBA00022692"/>
    </source>
</evidence>
<keyword evidence="7 9" id="KW-0675">Receptor</keyword>
<proteinExistence type="inferred from homology"/>
<dbReference type="PROSITE" id="PS00237">
    <property type="entry name" value="G_PROTEIN_RECEP_F1_1"/>
    <property type="match status" value="1"/>
</dbReference>
<dbReference type="EMBL" id="BDGG01000002">
    <property type="protein sequence ID" value="GAU92906.1"/>
    <property type="molecule type" value="Genomic_DNA"/>
</dbReference>
<reference evidence="13 14" key="1">
    <citation type="journal article" date="2016" name="Nat. Commun.">
        <title>Extremotolerant tardigrade genome and improved radiotolerance of human cultured cells by tardigrade-unique protein.</title>
        <authorList>
            <person name="Hashimoto T."/>
            <person name="Horikawa D.D."/>
            <person name="Saito Y."/>
            <person name="Kuwahara H."/>
            <person name="Kozuka-Hata H."/>
            <person name="Shin-I T."/>
            <person name="Minakuchi Y."/>
            <person name="Ohishi K."/>
            <person name="Motoyama A."/>
            <person name="Aizu T."/>
            <person name="Enomoto A."/>
            <person name="Kondo K."/>
            <person name="Tanaka S."/>
            <person name="Hara Y."/>
            <person name="Koshikawa S."/>
            <person name="Sagara H."/>
            <person name="Miura T."/>
            <person name="Yokobori S."/>
            <person name="Miyagawa K."/>
            <person name="Suzuki Y."/>
            <person name="Kubo T."/>
            <person name="Oyama M."/>
            <person name="Kohara Y."/>
            <person name="Fujiyama A."/>
            <person name="Arakawa K."/>
            <person name="Katayama T."/>
            <person name="Toyoda A."/>
            <person name="Kunieda T."/>
        </authorList>
    </citation>
    <scope>NUCLEOTIDE SEQUENCE [LARGE SCALE GENOMIC DNA]</scope>
    <source>
        <strain evidence="13 14">YOKOZUNA-1</strain>
    </source>
</reference>
<dbReference type="InterPro" id="IPR000276">
    <property type="entry name" value="GPCR_Rhodpsn"/>
</dbReference>
<organism evidence="13 14">
    <name type="scientific">Ramazzottius varieornatus</name>
    <name type="common">Water bear</name>
    <name type="synonym">Tardigrade</name>
    <dbReference type="NCBI Taxonomy" id="947166"/>
    <lineage>
        <taxon>Eukaryota</taxon>
        <taxon>Metazoa</taxon>
        <taxon>Ecdysozoa</taxon>
        <taxon>Tardigrada</taxon>
        <taxon>Eutardigrada</taxon>
        <taxon>Parachela</taxon>
        <taxon>Hypsibioidea</taxon>
        <taxon>Ramazzottiidae</taxon>
        <taxon>Ramazzottius</taxon>
    </lineage>
</organism>
<evidence type="ECO:0000256" key="9">
    <source>
        <dbReference type="RuleBase" id="RU000688"/>
    </source>
</evidence>
<dbReference type="PROSITE" id="PS50262">
    <property type="entry name" value="G_PROTEIN_RECEP_F1_2"/>
    <property type="match status" value="1"/>
</dbReference>
<evidence type="ECO:0000256" key="6">
    <source>
        <dbReference type="ARBA" id="ARBA00023136"/>
    </source>
</evidence>
<dbReference type="SUPFAM" id="SSF81321">
    <property type="entry name" value="Family A G protein-coupled receptor-like"/>
    <property type="match status" value="1"/>
</dbReference>
<evidence type="ECO:0000256" key="1">
    <source>
        <dbReference type="ARBA" id="ARBA00004651"/>
    </source>
</evidence>
<feature type="transmembrane region" description="Helical" evidence="11">
    <location>
        <begin position="83"/>
        <end position="108"/>
    </location>
</feature>
<dbReference type="GO" id="GO:0004930">
    <property type="term" value="F:G protein-coupled receptor activity"/>
    <property type="evidence" value="ECO:0007669"/>
    <property type="project" value="UniProtKB-KW"/>
</dbReference>
<evidence type="ECO:0000256" key="4">
    <source>
        <dbReference type="ARBA" id="ARBA00022989"/>
    </source>
</evidence>
<comment type="subcellular location">
    <subcellularLocation>
        <location evidence="1">Cell membrane</location>
        <topology evidence="1">Multi-pass membrane protein</topology>
    </subcellularLocation>
</comment>
<feature type="compositionally biased region" description="Acidic residues" evidence="10">
    <location>
        <begin position="394"/>
        <end position="404"/>
    </location>
</feature>
<feature type="transmembrane region" description="Helical" evidence="11">
    <location>
        <begin position="213"/>
        <end position="236"/>
    </location>
</feature>
<feature type="domain" description="G-protein coupled receptors family 1 profile" evidence="12">
    <location>
        <begin position="63"/>
        <end position="345"/>
    </location>
</feature>
<sequence length="505" mass="57325">MDPRQDPIVPEADIQFAKRGEEYGMEYISGQHCANDTMPPINAKVLYFVNVINALICFVGLTGNILVFYVVCRFSKMQTVTNFFILMLAIADVAFLVNIPFLMTTSFLENWPFGNLYCKIYYSMSTVNQFASSFFLVTMSADRYVAICLPIRGRRIRTTKAAVLVCCIVWALAIMLMYPVFLYAETDSAVDGSVTHCNIFWPDYYMFSGNHAFVLYCFVLGYAFPVLFMLTFYGLVINKLRTRSRFQRALSSSPNNKPPSTIKRRNRLRRVTVMIFVVILVYLLCWTPYWGSQLYITFNPSNQLNHLMGCPMTLAEVQASQWIVYTSLILQCLCFANSAVNPILYAVLSENFKKSYAKACGRSPKFDEAPSSHMLRVPSWRTEAGSQYQPTIVGDDEDPSDGEDEEHRRLSDRQLRIPSYTSPSTRVTSCNSTERNHPPAPRSHTMDQRIGAGGELQLFVEPRPILRGELLASFQITAWAPLTGKNPVVTRKTLQTTFQMASAEE</sequence>
<comment type="similarity">
    <text evidence="9">Belongs to the G-protein coupled receptor 1 family.</text>
</comment>
<feature type="compositionally biased region" description="Polar residues" evidence="10">
    <location>
        <begin position="419"/>
        <end position="433"/>
    </location>
</feature>
<dbReference type="InterPro" id="IPR017452">
    <property type="entry name" value="GPCR_Rhodpsn_7TM"/>
</dbReference>
<dbReference type="PRINTS" id="PR00237">
    <property type="entry name" value="GPCRRHODOPSN"/>
</dbReference>
<keyword evidence="3 9" id="KW-0812">Transmembrane</keyword>
<keyword evidence="2" id="KW-1003">Cell membrane</keyword>
<dbReference type="GO" id="GO:0005886">
    <property type="term" value="C:plasma membrane"/>
    <property type="evidence" value="ECO:0007669"/>
    <property type="project" value="UniProtKB-SubCell"/>
</dbReference>
<dbReference type="STRING" id="947166.A0A1D1UT94"/>
<evidence type="ECO:0000256" key="2">
    <source>
        <dbReference type="ARBA" id="ARBA00022475"/>
    </source>
</evidence>
<feature type="compositionally biased region" description="Basic and acidic residues" evidence="10">
    <location>
        <begin position="405"/>
        <end position="415"/>
    </location>
</feature>
<comment type="caution">
    <text evidence="13">The sequence shown here is derived from an EMBL/GenBank/DDBJ whole genome shotgun (WGS) entry which is preliminary data.</text>
</comment>
<dbReference type="GO" id="GO:0043005">
    <property type="term" value="C:neuron projection"/>
    <property type="evidence" value="ECO:0007669"/>
    <property type="project" value="TreeGrafter"/>
</dbReference>
<evidence type="ECO:0000313" key="13">
    <source>
        <dbReference type="EMBL" id="GAU92906.1"/>
    </source>
</evidence>
<evidence type="ECO:0000256" key="7">
    <source>
        <dbReference type="ARBA" id="ARBA00023170"/>
    </source>
</evidence>
<keyword evidence="14" id="KW-1185">Reference proteome</keyword>
<dbReference type="Pfam" id="PF00001">
    <property type="entry name" value="7tm_1"/>
    <property type="match status" value="1"/>
</dbReference>
<evidence type="ECO:0000259" key="12">
    <source>
        <dbReference type="PROSITE" id="PS50262"/>
    </source>
</evidence>
<dbReference type="Proteomes" id="UP000186922">
    <property type="component" value="Unassembled WGS sequence"/>
</dbReference>
<feature type="transmembrane region" description="Helical" evidence="11">
    <location>
        <begin position="45"/>
        <end position="71"/>
    </location>
</feature>
<keyword evidence="8 9" id="KW-0807">Transducer</keyword>
<accession>A0A1D1UT94</accession>
<feature type="transmembrane region" description="Helical" evidence="11">
    <location>
        <begin position="120"/>
        <end position="141"/>
    </location>
</feature>